<dbReference type="CDD" id="cd00190">
    <property type="entry name" value="Tryp_SPc"/>
    <property type="match status" value="1"/>
</dbReference>
<dbReference type="Gene3D" id="2.40.10.10">
    <property type="entry name" value="Trypsin-like serine proteases"/>
    <property type="match status" value="1"/>
</dbReference>
<dbReference type="InterPro" id="IPR001254">
    <property type="entry name" value="Trypsin_dom"/>
</dbReference>
<comment type="similarity">
    <text evidence="5">Belongs to the peptidase S1 family. CLIP subfamily.</text>
</comment>
<dbReference type="GO" id="GO:0005576">
    <property type="term" value="C:extracellular region"/>
    <property type="evidence" value="ECO:0007669"/>
    <property type="project" value="UniProtKB-SubCell"/>
</dbReference>
<keyword evidence="8" id="KW-0378">Hydrolase</keyword>
<dbReference type="PROSITE" id="PS00134">
    <property type="entry name" value="TRYPSIN_HIS"/>
    <property type="match status" value="1"/>
</dbReference>
<feature type="signal peptide" evidence="9">
    <location>
        <begin position="1"/>
        <end position="20"/>
    </location>
</feature>
<accession>A0A194QMP7</accession>
<dbReference type="PROSITE" id="PS50240">
    <property type="entry name" value="TRYPSIN_DOM"/>
    <property type="match status" value="1"/>
</dbReference>
<dbReference type="InterPro" id="IPR043504">
    <property type="entry name" value="Peptidase_S1_PA_chymotrypsin"/>
</dbReference>
<dbReference type="FunFam" id="2.40.10.10:FF:000068">
    <property type="entry name" value="transmembrane protease serine 2"/>
    <property type="match status" value="1"/>
</dbReference>
<dbReference type="InterPro" id="IPR018114">
    <property type="entry name" value="TRYPSIN_HIS"/>
</dbReference>
<dbReference type="SUPFAM" id="SSF50494">
    <property type="entry name" value="Trypsin-like serine proteases"/>
    <property type="match status" value="1"/>
</dbReference>
<evidence type="ECO:0000256" key="6">
    <source>
        <dbReference type="ARBA" id="ARBA00055534"/>
    </source>
</evidence>
<evidence type="ECO:0000259" key="10">
    <source>
        <dbReference type="PROSITE" id="PS50240"/>
    </source>
</evidence>
<evidence type="ECO:0000256" key="8">
    <source>
        <dbReference type="RuleBase" id="RU363034"/>
    </source>
</evidence>
<proteinExistence type="inferred from homology"/>
<reference evidence="11 12" key="1">
    <citation type="journal article" date="2015" name="Nat. Commun.">
        <title>Outbred genome sequencing and CRISPR/Cas9 gene editing in butterflies.</title>
        <authorList>
            <person name="Li X."/>
            <person name="Fan D."/>
            <person name="Zhang W."/>
            <person name="Liu G."/>
            <person name="Zhang L."/>
            <person name="Zhao L."/>
            <person name="Fang X."/>
            <person name="Chen L."/>
            <person name="Dong Y."/>
            <person name="Chen Y."/>
            <person name="Ding Y."/>
            <person name="Zhao R."/>
            <person name="Feng M."/>
            <person name="Zhu Y."/>
            <person name="Feng Y."/>
            <person name="Jiang X."/>
            <person name="Zhu D."/>
            <person name="Xiang H."/>
            <person name="Feng X."/>
            <person name="Li S."/>
            <person name="Wang J."/>
            <person name="Zhang G."/>
            <person name="Kronforst M.R."/>
            <person name="Wang W."/>
        </authorList>
    </citation>
    <scope>NUCLEOTIDE SEQUENCE [LARGE SCALE GENOMIC DNA]</scope>
    <source>
        <strain evidence="11">Ya'a_city_454_Pm</strain>
        <tissue evidence="11">Whole body</tissue>
    </source>
</reference>
<evidence type="ECO:0000256" key="2">
    <source>
        <dbReference type="ARBA" id="ARBA00022656"/>
    </source>
</evidence>
<dbReference type="PRINTS" id="PR00722">
    <property type="entry name" value="CHYMOTRYPSIN"/>
</dbReference>
<dbReference type="EMBL" id="KQ461198">
    <property type="protein sequence ID" value="KPJ06235.1"/>
    <property type="molecule type" value="Genomic_DNA"/>
</dbReference>
<dbReference type="InParanoid" id="A0A194QMP7"/>
<evidence type="ECO:0000313" key="12">
    <source>
        <dbReference type="Proteomes" id="UP000053240"/>
    </source>
</evidence>
<dbReference type="Proteomes" id="UP000053240">
    <property type="component" value="Unassembled WGS sequence"/>
</dbReference>
<dbReference type="PANTHER" id="PTHR24256">
    <property type="entry name" value="TRYPTASE-RELATED"/>
    <property type="match status" value="1"/>
</dbReference>
<dbReference type="STRING" id="76193.A0A194QMP7"/>
<gene>
    <name evidence="11" type="ORF">RR48_14677</name>
</gene>
<dbReference type="InterPro" id="IPR009003">
    <property type="entry name" value="Peptidase_S1_PA"/>
</dbReference>
<evidence type="ECO:0000313" key="11">
    <source>
        <dbReference type="EMBL" id="KPJ06235.1"/>
    </source>
</evidence>
<evidence type="ECO:0000256" key="5">
    <source>
        <dbReference type="ARBA" id="ARBA00024195"/>
    </source>
</evidence>
<feature type="chain" id="PRO_5008264486" evidence="9">
    <location>
        <begin position="21"/>
        <end position="301"/>
    </location>
</feature>
<feature type="domain" description="Peptidase S1" evidence="10">
    <location>
        <begin position="30"/>
        <end position="300"/>
    </location>
</feature>
<keyword evidence="7" id="KW-1205">Fibrinolytic toxin</keyword>
<keyword evidence="8" id="KW-0645">Protease</keyword>
<organism evidence="11 12">
    <name type="scientific">Papilio machaon</name>
    <name type="common">Old World swallowtail butterfly</name>
    <dbReference type="NCBI Taxonomy" id="76193"/>
    <lineage>
        <taxon>Eukaryota</taxon>
        <taxon>Metazoa</taxon>
        <taxon>Ecdysozoa</taxon>
        <taxon>Arthropoda</taxon>
        <taxon>Hexapoda</taxon>
        <taxon>Insecta</taxon>
        <taxon>Pterygota</taxon>
        <taxon>Neoptera</taxon>
        <taxon>Endopterygota</taxon>
        <taxon>Lepidoptera</taxon>
        <taxon>Glossata</taxon>
        <taxon>Ditrysia</taxon>
        <taxon>Papilionoidea</taxon>
        <taxon>Papilionidae</taxon>
        <taxon>Papilioninae</taxon>
        <taxon>Papilio</taxon>
    </lineage>
</organism>
<dbReference type="Pfam" id="PF00089">
    <property type="entry name" value="Trypsin"/>
    <property type="match status" value="1"/>
</dbReference>
<evidence type="ECO:0000256" key="4">
    <source>
        <dbReference type="ARBA" id="ARBA00023240"/>
    </source>
</evidence>
<dbReference type="SMART" id="SM00020">
    <property type="entry name" value="Tryp_SPc"/>
    <property type="match status" value="1"/>
</dbReference>
<dbReference type="InterPro" id="IPR033116">
    <property type="entry name" value="TRYPSIN_SER"/>
</dbReference>
<keyword evidence="9" id="KW-0732">Signal</keyword>
<evidence type="ECO:0000256" key="3">
    <source>
        <dbReference type="ARBA" id="ARBA00023157"/>
    </source>
</evidence>
<dbReference type="AlphaFoldDB" id="A0A194QMP7"/>
<comment type="function">
    <text evidence="6">Fibrinolytic activity; shows preferential cleavage of Arg-Gly bonds in all three fibrinogen chains. Contact with the caterpillars causes severe bleeding, due the anticoagulant effect of the protein.</text>
</comment>
<dbReference type="InterPro" id="IPR001314">
    <property type="entry name" value="Peptidase_S1A"/>
</dbReference>
<keyword evidence="3" id="KW-1015">Disulfide bond</keyword>
<dbReference type="InterPro" id="IPR051487">
    <property type="entry name" value="Ser/Thr_Proteases_Immune/Dev"/>
</dbReference>
<dbReference type="FunCoup" id="A0A194QMP7">
    <property type="interactions" value="43"/>
</dbReference>
<evidence type="ECO:0000256" key="9">
    <source>
        <dbReference type="SAM" id="SignalP"/>
    </source>
</evidence>
<comment type="subcellular location">
    <subcellularLocation>
        <location evidence="1">Secreted</location>
        <location evidence="1">Extracellular space</location>
    </subcellularLocation>
</comment>
<dbReference type="GO" id="GO:0006508">
    <property type="term" value="P:proteolysis"/>
    <property type="evidence" value="ECO:0007669"/>
    <property type="project" value="UniProtKB-KW"/>
</dbReference>
<keyword evidence="4" id="KW-1199">Hemostasis impairing toxin</keyword>
<dbReference type="PROSITE" id="PS00135">
    <property type="entry name" value="TRYPSIN_SER"/>
    <property type="match status" value="1"/>
</dbReference>
<keyword evidence="2" id="KW-0800">Toxin</keyword>
<sequence>MGSNVTLYFILFICPPFLLTASLKETVPRVTGGHEASPYSHPYMVSLQKRFLWFRLHICGGSIISKNRILTAAHCVSDSFLMKWLPLDAIAGIHNNYFLGPQAQIRTIFKKYPHPDYNGGIGSHDIAVLYTFSPFKFSRELQPISLPNDLKVEQQLLTISGWGLLSTSMLMLDFPEKLQEIEVTYLPYEDCYEAIEGVKDEDEVNPLDEETHICTGPITGGVAACSGDSGGPLVLHIVKDSNTTKEYDSNEGVTIEDYNNSTVVLLGIVSWGITPCGEVGAPTIHTKVSSHLDFINNHMRK</sequence>
<evidence type="ECO:0000256" key="7">
    <source>
        <dbReference type="ARBA" id="ARBA00084094"/>
    </source>
</evidence>
<evidence type="ECO:0000256" key="1">
    <source>
        <dbReference type="ARBA" id="ARBA00004239"/>
    </source>
</evidence>
<protein>
    <submittedName>
        <fullName evidence="11">Kallikrein-1</fullName>
    </submittedName>
</protein>
<keyword evidence="12" id="KW-1185">Reference proteome</keyword>
<dbReference type="GO" id="GO:0004252">
    <property type="term" value="F:serine-type endopeptidase activity"/>
    <property type="evidence" value="ECO:0007669"/>
    <property type="project" value="InterPro"/>
</dbReference>
<keyword evidence="8" id="KW-0720">Serine protease</keyword>
<name>A0A194QMP7_PAPMA</name>
<dbReference type="GO" id="GO:0090729">
    <property type="term" value="F:toxin activity"/>
    <property type="evidence" value="ECO:0007669"/>
    <property type="project" value="UniProtKB-KW"/>
</dbReference>